<dbReference type="AlphaFoldDB" id="A0A9N8DIC8"/>
<sequence>MGFGSSGSVISFGTNRSNLSKLSKRSASTMHTMDALIISQATAQAAQAAKAIIDTGGSELTALKTAKAAAVAALMPESGDNDMASGIGTSFLRRRRLKRRAEVVASMALASAITSDCPSGSWDASTSLQGLKLINGQSTDKLGIKESASLSDDLGKLKHKIGNQLKMIPSLSTTFSGSGGSGRSGGSGATGATGSTGVSKTSSGESGEAAEINLSSSSAEHSMSRQMSNFTNSTQGQDTYSTNPNNELFPRRKHGKHGKKKKHGKRSNRGHDKCGLFPTESGCLTNTYEDDVTMGSDLLSAVGPMDSMLISIINTLSCGGPMSGERPREIRVPTNSITSIEEEEEYDEEEIIFSREQQRGREVEHAKKHRMLDDELFMTITQSHTSASASVGTTGEEILQDLMATTPTEKRSKKPPSNKWHGMTDGSTYELTVPAASDSVGSLTMDGLLDDNNETPRSEVRNQNTGYGNQNTGYGNQNTGYGNQSPGGYGREKLSTPSPSYGRRHHKLYNTRFAQGYNKLGGLTPPHHGLPLGSDAPGMSPAHGSIANSPLMKAGMGLFRRKRRDGR</sequence>
<keyword evidence="3" id="KW-1185">Reference proteome</keyword>
<comment type="caution">
    <text evidence="2">The sequence shown here is derived from an EMBL/GenBank/DDBJ whole genome shotgun (WGS) entry which is preliminary data.</text>
</comment>
<feature type="region of interest" description="Disordered" evidence="1">
    <location>
        <begin position="403"/>
        <end position="426"/>
    </location>
</feature>
<feature type="compositionally biased region" description="Basic residues" evidence="1">
    <location>
        <begin position="251"/>
        <end position="268"/>
    </location>
</feature>
<feature type="region of interest" description="Disordered" evidence="1">
    <location>
        <begin position="532"/>
        <end position="567"/>
    </location>
</feature>
<gene>
    <name evidence="2" type="ORF">SEMRO_143_G066460.1</name>
</gene>
<evidence type="ECO:0000313" key="2">
    <source>
        <dbReference type="EMBL" id="CAB9502671.1"/>
    </source>
</evidence>
<feature type="compositionally biased region" description="Low complexity" evidence="1">
    <location>
        <begin position="192"/>
        <end position="207"/>
    </location>
</feature>
<dbReference type="Proteomes" id="UP001153069">
    <property type="component" value="Unassembled WGS sequence"/>
</dbReference>
<protein>
    <submittedName>
        <fullName evidence="2">Uncharacterized protein</fullName>
    </submittedName>
</protein>
<evidence type="ECO:0000256" key="1">
    <source>
        <dbReference type="SAM" id="MobiDB-lite"/>
    </source>
</evidence>
<feature type="compositionally biased region" description="Polar residues" evidence="1">
    <location>
        <begin position="213"/>
        <end position="246"/>
    </location>
</feature>
<name>A0A9N8DIC8_9STRA</name>
<evidence type="ECO:0000313" key="3">
    <source>
        <dbReference type="Proteomes" id="UP001153069"/>
    </source>
</evidence>
<feature type="region of interest" description="Disordered" evidence="1">
    <location>
        <begin position="448"/>
        <end position="501"/>
    </location>
</feature>
<organism evidence="2 3">
    <name type="scientific">Seminavis robusta</name>
    <dbReference type="NCBI Taxonomy" id="568900"/>
    <lineage>
        <taxon>Eukaryota</taxon>
        <taxon>Sar</taxon>
        <taxon>Stramenopiles</taxon>
        <taxon>Ochrophyta</taxon>
        <taxon>Bacillariophyta</taxon>
        <taxon>Bacillariophyceae</taxon>
        <taxon>Bacillariophycidae</taxon>
        <taxon>Naviculales</taxon>
        <taxon>Naviculaceae</taxon>
        <taxon>Seminavis</taxon>
    </lineage>
</organism>
<dbReference type="EMBL" id="CAICTM010000142">
    <property type="protein sequence ID" value="CAB9502671.1"/>
    <property type="molecule type" value="Genomic_DNA"/>
</dbReference>
<reference evidence="2" key="1">
    <citation type="submission" date="2020-06" db="EMBL/GenBank/DDBJ databases">
        <authorList>
            <consortium name="Plant Systems Biology data submission"/>
        </authorList>
    </citation>
    <scope>NUCLEOTIDE SEQUENCE</scope>
    <source>
        <strain evidence="2">D6</strain>
    </source>
</reference>
<feature type="compositionally biased region" description="Low complexity" evidence="1">
    <location>
        <begin position="462"/>
        <end position="484"/>
    </location>
</feature>
<proteinExistence type="predicted"/>
<accession>A0A9N8DIC8</accession>
<feature type="region of interest" description="Disordered" evidence="1">
    <location>
        <begin position="170"/>
        <end position="273"/>
    </location>
</feature>
<feature type="compositionally biased region" description="Gly residues" evidence="1">
    <location>
        <begin position="177"/>
        <end position="191"/>
    </location>
</feature>